<keyword evidence="2 4" id="KW-0863">Zinc-finger</keyword>
<protein>
    <recommendedName>
        <fullName evidence="6">PHD-type domain-containing protein</fullName>
    </recommendedName>
</protein>
<dbReference type="SUPFAM" id="SSF57903">
    <property type="entry name" value="FYVE/PHD zinc finger"/>
    <property type="match status" value="1"/>
</dbReference>
<feature type="region of interest" description="Disordered" evidence="5">
    <location>
        <begin position="114"/>
        <end position="135"/>
    </location>
</feature>
<feature type="region of interest" description="Disordered" evidence="5">
    <location>
        <begin position="42"/>
        <end position="100"/>
    </location>
</feature>
<evidence type="ECO:0000256" key="2">
    <source>
        <dbReference type="ARBA" id="ARBA00022771"/>
    </source>
</evidence>
<dbReference type="InterPro" id="IPR019787">
    <property type="entry name" value="Znf_PHD-finger"/>
</dbReference>
<evidence type="ECO:0000256" key="1">
    <source>
        <dbReference type="ARBA" id="ARBA00022723"/>
    </source>
</evidence>
<keyword evidence="1" id="KW-0479">Metal-binding</keyword>
<reference evidence="7 8" key="1">
    <citation type="submission" date="2024-03" db="EMBL/GenBank/DDBJ databases">
        <title>A high-quality draft genome sequence of Diaporthe vaccinii, a causative agent of upright dieback and viscid rot disease in cranberry plants.</title>
        <authorList>
            <person name="Sarrasin M."/>
            <person name="Lang B.F."/>
            <person name="Burger G."/>
        </authorList>
    </citation>
    <scope>NUCLEOTIDE SEQUENCE [LARGE SCALE GENOMIC DNA]</scope>
    <source>
        <strain evidence="7 8">IS7</strain>
    </source>
</reference>
<dbReference type="SMART" id="SM00249">
    <property type="entry name" value="PHD"/>
    <property type="match status" value="1"/>
</dbReference>
<evidence type="ECO:0000256" key="3">
    <source>
        <dbReference type="ARBA" id="ARBA00022833"/>
    </source>
</evidence>
<evidence type="ECO:0000313" key="7">
    <source>
        <dbReference type="EMBL" id="KAL2292747.1"/>
    </source>
</evidence>
<feature type="compositionally biased region" description="Polar residues" evidence="5">
    <location>
        <begin position="91"/>
        <end position="100"/>
    </location>
</feature>
<feature type="domain" description="PHD-type" evidence="6">
    <location>
        <begin position="270"/>
        <end position="326"/>
    </location>
</feature>
<comment type="caution">
    <text evidence="7">The sequence shown here is derived from an EMBL/GenBank/DDBJ whole genome shotgun (WGS) entry which is preliminary data.</text>
</comment>
<proteinExistence type="predicted"/>
<keyword evidence="8" id="KW-1185">Reference proteome</keyword>
<evidence type="ECO:0000256" key="5">
    <source>
        <dbReference type="SAM" id="MobiDB-lite"/>
    </source>
</evidence>
<dbReference type="InterPro" id="IPR001965">
    <property type="entry name" value="Znf_PHD"/>
</dbReference>
<keyword evidence="3" id="KW-0862">Zinc</keyword>
<evidence type="ECO:0000259" key="6">
    <source>
        <dbReference type="PROSITE" id="PS50016"/>
    </source>
</evidence>
<gene>
    <name evidence="7" type="ORF">FJTKL_07821</name>
</gene>
<dbReference type="Pfam" id="PF00628">
    <property type="entry name" value="PHD"/>
    <property type="match status" value="1"/>
</dbReference>
<dbReference type="Proteomes" id="UP001600888">
    <property type="component" value="Unassembled WGS sequence"/>
</dbReference>
<evidence type="ECO:0000313" key="8">
    <source>
        <dbReference type="Proteomes" id="UP001600888"/>
    </source>
</evidence>
<sequence length="556" mass="59656">MCTCFSMSCHASVNLTCSTSPKAQQNTYRANSLGREIMADTNSTTGASAPAGNDGDGKGTTPAAPPPAAANPSPAPASRSSSPYVSDGSRKFSSPYTPQFSPATQMILKRMRGESGGLNSALASATAPDAPRPNFPRPVYESVRERIVASMTSGNTMSLPAPPSSSSSITASTLRLPVKPVLTSGSNGRPAVAGSQKRKRTNGDGDTSDVSSLAEGSDYGEGIKKAKPKQAATPQITQSGRRILKPDTYDPAAEDNAKKNARLGKRTTEQALCKKCTRMHSPATNQMVFCDGCNDPWHQRCHDPWIDDEIIKDQSLKWYCVICQAKRERLQPKKKVEQPRFGSWADRSASQKRAYLSALSPDDLVNLIIHVTELHPDLPIFPVESTSSPKKSSAGSTPRSLFAGASAGGLFHRAEANPTGPLNFIRKIPANAKKSTLAKARSGTGSLQSKTAAQASALAAGNQVYDEEESSFTRLWPRPGKGMYSRLPPEADDDRGLTDDNDHAAFSVIIFNEKGSASCSGPNSPIHTLLSIVQLIVRSRLAFFEYFQRQQLCRFC</sequence>
<name>A0ABR4FDH9_9PEZI</name>
<dbReference type="CDD" id="cd15502">
    <property type="entry name" value="PHD_Phf1p_Phf2p_like"/>
    <property type="match status" value="1"/>
</dbReference>
<organism evidence="7 8">
    <name type="scientific">Diaporthe vaccinii</name>
    <dbReference type="NCBI Taxonomy" id="105482"/>
    <lineage>
        <taxon>Eukaryota</taxon>
        <taxon>Fungi</taxon>
        <taxon>Dikarya</taxon>
        <taxon>Ascomycota</taxon>
        <taxon>Pezizomycotina</taxon>
        <taxon>Sordariomycetes</taxon>
        <taxon>Sordariomycetidae</taxon>
        <taxon>Diaporthales</taxon>
        <taxon>Diaporthaceae</taxon>
        <taxon>Diaporthe</taxon>
        <taxon>Diaporthe eres species complex</taxon>
    </lineage>
</organism>
<dbReference type="InterPro" id="IPR013083">
    <property type="entry name" value="Znf_RING/FYVE/PHD"/>
</dbReference>
<accession>A0ABR4FDH9</accession>
<evidence type="ECO:0000256" key="4">
    <source>
        <dbReference type="PROSITE-ProRule" id="PRU00146"/>
    </source>
</evidence>
<feature type="compositionally biased region" description="Pro residues" evidence="5">
    <location>
        <begin position="63"/>
        <end position="75"/>
    </location>
</feature>
<dbReference type="InterPro" id="IPR011011">
    <property type="entry name" value="Znf_FYVE_PHD"/>
</dbReference>
<dbReference type="PROSITE" id="PS50016">
    <property type="entry name" value="ZF_PHD_2"/>
    <property type="match status" value="1"/>
</dbReference>
<feature type="region of interest" description="Disordered" evidence="5">
    <location>
        <begin position="180"/>
        <end position="237"/>
    </location>
</feature>
<dbReference type="Gene3D" id="3.30.40.10">
    <property type="entry name" value="Zinc/RING finger domain, C3HC4 (zinc finger)"/>
    <property type="match status" value="1"/>
</dbReference>
<dbReference type="EMBL" id="JBAWTH010000002">
    <property type="protein sequence ID" value="KAL2292747.1"/>
    <property type="molecule type" value="Genomic_DNA"/>
</dbReference>